<protein>
    <recommendedName>
        <fullName evidence="3">Coenzyme Q (Ubiquinone) biosynthesis protein Coq4</fullName>
    </recommendedName>
</protein>
<dbReference type="eggNOG" id="COG5031">
    <property type="taxonomic scope" value="Bacteria"/>
</dbReference>
<gene>
    <name evidence="1" type="ordered locus">syc0768_c</name>
</gene>
<accession>A0A0H3K105</accession>
<dbReference type="InterPro" id="IPR007715">
    <property type="entry name" value="Coq4"/>
</dbReference>
<evidence type="ECO:0008006" key="3">
    <source>
        <dbReference type="Google" id="ProtNLM"/>
    </source>
</evidence>
<name>A0A0H3K105_SYNP6</name>
<dbReference type="Pfam" id="PF05019">
    <property type="entry name" value="Coq4"/>
    <property type="match status" value="1"/>
</dbReference>
<reference evidence="1 2" key="1">
    <citation type="journal article" date="2007" name="Photosyn. Res.">
        <title>Complete nucleotide sequence of the freshwater unicellular cyanobacterium Synechococcus elongatus PCC 6301 chromosome: gene content and organization.</title>
        <authorList>
            <person name="Sugita C."/>
            <person name="Ogata K."/>
            <person name="Shikata M."/>
            <person name="Jikuya H."/>
            <person name="Takano J."/>
            <person name="Furumichi M."/>
            <person name="Kanehisa M."/>
            <person name="Omata T."/>
            <person name="Sugiura M."/>
            <person name="Sugita M."/>
        </authorList>
    </citation>
    <scope>NUCLEOTIDE SEQUENCE [LARGE SCALE GENOMIC DNA]</scope>
    <source>
        <strain evidence="2">ATCC 27144 / PCC 6301 / SAUG 1402/1</strain>
    </source>
</reference>
<dbReference type="Proteomes" id="UP000001175">
    <property type="component" value="Chromosome"/>
</dbReference>
<dbReference type="PANTHER" id="PTHR12922:SF7">
    <property type="entry name" value="UBIQUINONE BIOSYNTHESIS PROTEIN COQ4 HOMOLOG, MITOCHONDRIAL"/>
    <property type="match status" value="1"/>
</dbReference>
<organism evidence="1 2">
    <name type="scientific">Synechococcus sp. (strain ATCC 27144 / PCC 6301 / SAUG 1402/1)</name>
    <name type="common">Anacystis nidulans</name>
    <dbReference type="NCBI Taxonomy" id="269084"/>
    <lineage>
        <taxon>Bacteria</taxon>
        <taxon>Bacillati</taxon>
        <taxon>Cyanobacteriota</taxon>
        <taxon>Cyanophyceae</taxon>
        <taxon>Synechococcales</taxon>
        <taxon>Synechococcaceae</taxon>
        <taxon>Synechococcus</taxon>
    </lineage>
</organism>
<dbReference type="GO" id="GO:0006744">
    <property type="term" value="P:ubiquinone biosynthetic process"/>
    <property type="evidence" value="ECO:0007669"/>
    <property type="project" value="InterPro"/>
</dbReference>
<dbReference type="KEGG" id="syc:syc0768_c"/>
<sequence>MLSPARTVASPAAECRRQLSLDSSEAIGLQPLMQRASNTAGVFVMIDTQLEQQLQGFSALQSLFEADFDVRRLFTAEDALEAGEYGRLTVEALRNDPAAGQLFEERWVLPELNLSSLLQLPEGSFGRVYAEMLVGNGFDPDYVIQIAPVEGDDDLSYFKRLWRTTHDFHHIATGLGTDPRGEVALQAFLMGQLPIPFSVVVVSMGLLRTSVAQPDRIPALVDAISDAFRRGRHSPQLLLAQRWDHFWALPVAEVRQQLQIAD</sequence>
<dbReference type="EMBL" id="AP008231">
    <property type="protein sequence ID" value="BAD78958.1"/>
    <property type="molecule type" value="Genomic_DNA"/>
</dbReference>
<dbReference type="PANTHER" id="PTHR12922">
    <property type="entry name" value="UBIQUINONE BIOSYNTHESIS PROTEIN"/>
    <property type="match status" value="1"/>
</dbReference>
<evidence type="ECO:0000313" key="2">
    <source>
        <dbReference type="Proteomes" id="UP000001175"/>
    </source>
</evidence>
<dbReference type="AlphaFoldDB" id="A0A0H3K105"/>
<evidence type="ECO:0000313" key="1">
    <source>
        <dbReference type="EMBL" id="BAD78958.1"/>
    </source>
</evidence>
<proteinExistence type="predicted"/>